<dbReference type="Gene3D" id="3.90.1590.10">
    <property type="entry name" value="glutathione-dependent formaldehyde- activating enzyme (gfa)"/>
    <property type="match status" value="1"/>
</dbReference>
<dbReference type="Pfam" id="PF04828">
    <property type="entry name" value="GFA"/>
    <property type="match status" value="1"/>
</dbReference>
<dbReference type="GO" id="GO:0046872">
    <property type="term" value="F:metal ion binding"/>
    <property type="evidence" value="ECO:0007669"/>
    <property type="project" value="UniProtKB-KW"/>
</dbReference>
<dbReference type="PANTHER" id="PTHR33337:SF40">
    <property type="entry name" value="CENP-V_GFA DOMAIN-CONTAINING PROTEIN-RELATED"/>
    <property type="match status" value="1"/>
</dbReference>
<organism evidence="5 6">
    <name type="scientific">Croceicoccus naphthovorans</name>
    <dbReference type="NCBI Taxonomy" id="1348774"/>
    <lineage>
        <taxon>Bacteria</taxon>
        <taxon>Pseudomonadati</taxon>
        <taxon>Pseudomonadota</taxon>
        <taxon>Alphaproteobacteria</taxon>
        <taxon>Sphingomonadales</taxon>
        <taxon>Erythrobacteraceae</taxon>
        <taxon>Croceicoccus</taxon>
    </lineage>
</organism>
<dbReference type="OrthoDB" id="7186766at2"/>
<evidence type="ECO:0000313" key="6">
    <source>
        <dbReference type="Proteomes" id="UP000035287"/>
    </source>
</evidence>
<dbReference type="PROSITE" id="PS51891">
    <property type="entry name" value="CENP_V_GFA"/>
    <property type="match status" value="1"/>
</dbReference>
<sequence>MHEGGCHCRAIRYSIAGEMAHHALCHCSDCRRCAGATPVGWVAFKSEGLTVTCGSPKVYRSSENVERHFCADCGTGLFYFNEPMLPGLVDIQSATLDDAAHLAPQAHIMMAEALPWQETAGALPKFQKFPGME</sequence>
<evidence type="ECO:0000313" key="5">
    <source>
        <dbReference type="EMBL" id="AKM08829.1"/>
    </source>
</evidence>
<dbReference type="InterPro" id="IPR006913">
    <property type="entry name" value="CENP-V/GFA"/>
</dbReference>
<keyword evidence="6" id="KW-1185">Reference proteome</keyword>
<gene>
    <name evidence="5" type="ORF">AB433_00600</name>
</gene>
<dbReference type="PATRIC" id="fig|1348774.3.peg.134"/>
<accession>A0A0G3XDZ6</accession>
<evidence type="ECO:0000256" key="4">
    <source>
        <dbReference type="ARBA" id="ARBA00023239"/>
    </source>
</evidence>
<name>A0A0G3XDZ6_9SPHN</name>
<dbReference type="GO" id="GO:0016846">
    <property type="term" value="F:carbon-sulfur lyase activity"/>
    <property type="evidence" value="ECO:0007669"/>
    <property type="project" value="InterPro"/>
</dbReference>
<dbReference type="AlphaFoldDB" id="A0A0G3XDZ6"/>
<dbReference type="Proteomes" id="UP000035287">
    <property type="component" value="Chromosome"/>
</dbReference>
<evidence type="ECO:0000256" key="3">
    <source>
        <dbReference type="ARBA" id="ARBA00022833"/>
    </source>
</evidence>
<dbReference type="InterPro" id="IPR011057">
    <property type="entry name" value="Mss4-like_sf"/>
</dbReference>
<dbReference type="RefSeq" id="WP_047819526.1">
    <property type="nucleotide sequence ID" value="NZ_CP011770.1"/>
</dbReference>
<evidence type="ECO:0000256" key="1">
    <source>
        <dbReference type="ARBA" id="ARBA00005495"/>
    </source>
</evidence>
<dbReference type="EMBL" id="CP011770">
    <property type="protein sequence ID" value="AKM08829.1"/>
    <property type="molecule type" value="Genomic_DNA"/>
</dbReference>
<protein>
    <submittedName>
        <fullName evidence="5">Aldehyde-activating protein</fullName>
    </submittedName>
</protein>
<proteinExistence type="inferred from homology"/>
<evidence type="ECO:0000256" key="2">
    <source>
        <dbReference type="ARBA" id="ARBA00022723"/>
    </source>
</evidence>
<keyword evidence="2" id="KW-0479">Metal-binding</keyword>
<keyword evidence="4" id="KW-0456">Lyase</keyword>
<reference evidence="5 6" key="1">
    <citation type="submission" date="2015-06" db="EMBL/GenBank/DDBJ databases">
        <authorList>
            <person name="Zeng Y."/>
            <person name="Huang Y."/>
        </authorList>
    </citation>
    <scope>NUCLEOTIDE SEQUENCE [LARGE SCALE GENOMIC DNA]</scope>
    <source>
        <strain evidence="5 6">PQ-2</strain>
    </source>
</reference>
<dbReference type="PANTHER" id="PTHR33337">
    <property type="entry name" value="GFA DOMAIN-CONTAINING PROTEIN"/>
    <property type="match status" value="1"/>
</dbReference>
<dbReference type="KEGG" id="cna:AB433_00600"/>
<comment type="similarity">
    <text evidence="1">Belongs to the Gfa family.</text>
</comment>
<dbReference type="SUPFAM" id="SSF51316">
    <property type="entry name" value="Mss4-like"/>
    <property type="match status" value="1"/>
</dbReference>
<keyword evidence="3" id="KW-0862">Zinc</keyword>
<dbReference type="STRING" id="1348774.AB433_00600"/>